<keyword evidence="4" id="KW-1185">Reference proteome</keyword>
<feature type="domain" description="DUF6493" evidence="1">
    <location>
        <begin position="31"/>
        <end position="328"/>
    </location>
</feature>
<organism evidence="3 4">
    <name type="scientific">Streptomyces lichenis</name>
    <dbReference type="NCBI Taxonomy" id="2306967"/>
    <lineage>
        <taxon>Bacteria</taxon>
        <taxon>Bacillati</taxon>
        <taxon>Actinomycetota</taxon>
        <taxon>Actinomycetes</taxon>
        <taxon>Kitasatosporales</taxon>
        <taxon>Streptomycetaceae</taxon>
        <taxon>Streptomyces</taxon>
    </lineage>
</organism>
<sequence length="910" mass="97741">MSQTTETTATDDAPGALGYVIDAIRAGRHASIASLVARLSPARRRELSGELPALRKELRDLGWNDWERRDGMRVALLLAGAGCHTGAATAASWLGSRVLRDWNGLPTERLLGVLADRDPAWLGDVAHRLAARTSTAEEDYPLIRALVRLAGCPLPTSSDGFVHGWAQDMAWLNVRDRPRARRLSEALRADPAAPELVARLFETVEPADALLRFGDPEQHEHWPAVLARLAADGTLDRSMLVRGTVSRLVRGGRPQHLRVFTALLRTLDLTAEEEREHTADWMALAADGPSPVAADAQQVLTRLWQSGELPAERLAELAEAVLFRPEKKLVRAQLVLLGKALRRDPKARHVLLPATAAAFSHQDTALQERALALAARYLRPEDTALREELAGQAELLSPTHQAAAAELFGTRPDGVADDEPYEEVLPPAPVTRRLPPAPDTVAETVELVVALVRAGQSDAAEFETALDGLVRHAHRDRPALAEGLAGLLADGWRWETGTHGMVDIDRLDWLEVVAAAVLGRLRPTDLPDRPAPRSHRRGGCVHEARDQVLRARVYEAAHRVLTAPLPFLLATPTWETGTIDPEELVGRLAAYAREGLEPTPADFAQALLRVRRDPAAAPSAAGLGTPAGKRLAEWLASPAEAGDRLVRQTREPAVDNVRPWNRAREGVRRLVVEIGGWLAPQHQFPPGFHTLARPRSGTIERCWHWHRMDGVHRAMLPEDRETQAAWALPEVTACATADESGGCAMLPPLAELGGEAGPVLHLAVATGLGARHTEDRLAAVDALLVLAARGDLDTDRIGRDLAELLGLGTVKPTRLADAARTAAATGAYATTWAVLAPALPALLTDPAAGPAPRGAGELLAVAADCVERCGTTGPYPEGLDAAADRKGSSQYVSQARRLRTALGGAVGGAG</sequence>
<accession>A0ABT0I897</accession>
<gene>
    <name evidence="3" type="ORF">M1O15_09050</name>
</gene>
<reference evidence="3 4" key="1">
    <citation type="submission" date="2022-04" db="EMBL/GenBank/DDBJ databases">
        <title>Streptomyces sp. nov. LCR6-01 isolated from Lichen of Dirinaria sp.</title>
        <authorList>
            <person name="Kanchanasin P."/>
            <person name="Tanasupawat S."/>
            <person name="Phongsopitanun W."/>
        </authorList>
    </citation>
    <scope>NUCLEOTIDE SEQUENCE [LARGE SCALE GENOMIC DNA]</scope>
    <source>
        <strain evidence="3 4">LCR6-01</strain>
    </source>
</reference>
<proteinExistence type="predicted"/>
<dbReference type="RefSeq" id="WP_248632751.1">
    <property type="nucleotide sequence ID" value="NZ_JALPTH010000006.1"/>
</dbReference>
<protein>
    <submittedName>
        <fullName evidence="3">DUF6493 family protein</fullName>
    </submittedName>
</protein>
<evidence type="ECO:0000313" key="4">
    <source>
        <dbReference type="Proteomes" id="UP001522868"/>
    </source>
</evidence>
<comment type="caution">
    <text evidence="3">The sequence shown here is derived from an EMBL/GenBank/DDBJ whole genome shotgun (WGS) entry which is preliminary data.</text>
</comment>
<evidence type="ECO:0000259" key="1">
    <source>
        <dbReference type="Pfam" id="PF20103"/>
    </source>
</evidence>
<dbReference type="InterPro" id="IPR045472">
    <property type="entry name" value="DUF6493"/>
</dbReference>
<name>A0ABT0I897_9ACTN</name>
<evidence type="ECO:0000259" key="2">
    <source>
        <dbReference type="Pfam" id="PF25148"/>
    </source>
</evidence>
<dbReference type="EMBL" id="JALPTH010000006">
    <property type="protein sequence ID" value="MCK8677536.1"/>
    <property type="molecule type" value="Genomic_DNA"/>
</dbReference>
<dbReference type="Pfam" id="PF25148">
    <property type="entry name" value="DUF7824"/>
    <property type="match status" value="1"/>
</dbReference>
<dbReference type="Pfam" id="PF20103">
    <property type="entry name" value="DUF6493"/>
    <property type="match status" value="1"/>
</dbReference>
<dbReference type="Proteomes" id="UP001522868">
    <property type="component" value="Unassembled WGS sequence"/>
</dbReference>
<evidence type="ECO:0000313" key="3">
    <source>
        <dbReference type="EMBL" id="MCK8677536.1"/>
    </source>
</evidence>
<dbReference type="InterPro" id="IPR056726">
    <property type="entry name" value="DUF7824"/>
</dbReference>
<feature type="domain" description="DUF7824" evidence="2">
    <location>
        <begin position="563"/>
        <end position="615"/>
    </location>
</feature>